<sequence>MAVDSATRESQNALLVCDSGFVAKSLDLAFTSSMALPHLSETTEPSDGKLRQRINLQYRFREITWKSLNPHLHSVTPAEQLLSLARSPPVPWSLQAITPSASEQSVSIRAGTDGTPSQYGSSGFSHASVCATRSDLASSPWTSTSTSTPTAELSQGRHLDTRDEPVSPLEAWFSSFVDLPPITVNSLEDTVIDSEPLEAEIEDEFYEMQENLYLKYWRKDMLGKLPAPYKQIEYLVDDCPALRPSIIALSACDMAQVRIQVRSRTIDTHKDWFYGPNAKHQTYGRRYYNIAKRELAELDYDREDKASILAVLLLFVLIESHIGSFHGAAFHHHAIEHLLSSHYSACQSSAFGRGLISVWTALRAHSWSYRIPFTLLDFKKTLLELGINIRIVLDPFEARAEAVVVNMLQSWRLSLMMLFERYTGRGDMESISSQCCRDVYRRIQSPMKGPPWTPKTPIEDENYESFLHEERQKLDAWHAALPLSHLPIESFSSANGGRPSPDLKYPSASQCLKFQNYQAAINYAYYVVARILQSEAAMDEYLSMKPHCEYPEQLNSETNHWLLILLRIISGMDIVACAQQSYYYVSLLEIIKICRLRLPQYSSALCRLADELVQEFTDHCMVYDGPVLIPSFRKELGEIEEQKMLSKDLFYIMPRNSPDTKKQPSCSRAPAAPVMVYGRDRITGRLFCGYISPKNELR</sequence>
<feature type="compositionally biased region" description="Low complexity" evidence="1">
    <location>
        <begin position="138"/>
        <end position="150"/>
    </location>
</feature>
<organism evidence="2 3">
    <name type="scientific">Coleophoma crateriformis</name>
    <dbReference type="NCBI Taxonomy" id="565419"/>
    <lineage>
        <taxon>Eukaryota</taxon>
        <taxon>Fungi</taxon>
        <taxon>Dikarya</taxon>
        <taxon>Ascomycota</taxon>
        <taxon>Pezizomycotina</taxon>
        <taxon>Leotiomycetes</taxon>
        <taxon>Helotiales</taxon>
        <taxon>Dermateaceae</taxon>
        <taxon>Coleophoma</taxon>
    </lineage>
</organism>
<feature type="compositionally biased region" description="Polar residues" evidence="1">
    <location>
        <begin position="114"/>
        <end position="124"/>
    </location>
</feature>
<feature type="region of interest" description="Disordered" evidence="1">
    <location>
        <begin position="137"/>
        <end position="162"/>
    </location>
</feature>
<evidence type="ECO:0000313" key="2">
    <source>
        <dbReference type="EMBL" id="RDW58354.1"/>
    </source>
</evidence>
<comment type="caution">
    <text evidence="2">The sequence shown here is derived from an EMBL/GenBank/DDBJ whole genome shotgun (WGS) entry which is preliminary data.</text>
</comment>
<gene>
    <name evidence="2" type="ORF">BP5796_12284</name>
</gene>
<feature type="region of interest" description="Disordered" evidence="1">
    <location>
        <begin position="103"/>
        <end position="124"/>
    </location>
</feature>
<evidence type="ECO:0008006" key="4">
    <source>
        <dbReference type="Google" id="ProtNLM"/>
    </source>
</evidence>
<dbReference type="AlphaFoldDB" id="A0A3D8QA66"/>
<dbReference type="OrthoDB" id="39175at2759"/>
<protein>
    <recommendedName>
        <fullName evidence="4">Transcription factor domain-containing protein</fullName>
    </recommendedName>
</protein>
<reference evidence="2 3" key="1">
    <citation type="journal article" date="2018" name="IMA Fungus">
        <title>IMA Genome-F 9: Draft genome sequence of Annulohypoxylon stygium, Aspergillus mulundensis, Berkeleyomyces basicola (syn. Thielaviopsis basicola), Ceratocystis smalleyi, two Cercospora beticola strains, Coleophoma cylindrospora, Fusarium fracticaudum, Phialophora cf. hyalina, and Morchella septimelata.</title>
        <authorList>
            <person name="Wingfield B.D."/>
            <person name="Bills G.F."/>
            <person name="Dong Y."/>
            <person name="Huang W."/>
            <person name="Nel W.J."/>
            <person name="Swalarsk-Parry B.S."/>
            <person name="Vaghefi N."/>
            <person name="Wilken P.M."/>
            <person name="An Z."/>
            <person name="de Beer Z.W."/>
            <person name="De Vos L."/>
            <person name="Chen L."/>
            <person name="Duong T.A."/>
            <person name="Gao Y."/>
            <person name="Hammerbacher A."/>
            <person name="Kikkert J.R."/>
            <person name="Li Y."/>
            <person name="Li H."/>
            <person name="Li K."/>
            <person name="Li Q."/>
            <person name="Liu X."/>
            <person name="Ma X."/>
            <person name="Naidoo K."/>
            <person name="Pethybridge S.J."/>
            <person name="Sun J."/>
            <person name="Steenkamp E.T."/>
            <person name="van der Nest M.A."/>
            <person name="van Wyk S."/>
            <person name="Wingfield M.J."/>
            <person name="Xiong C."/>
            <person name="Yue Q."/>
            <person name="Zhang X."/>
        </authorList>
    </citation>
    <scope>NUCLEOTIDE SEQUENCE [LARGE SCALE GENOMIC DNA]</scope>
    <source>
        <strain evidence="2 3">BP5796</strain>
    </source>
</reference>
<accession>A0A3D8QA66</accession>
<keyword evidence="3" id="KW-1185">Reference proteome</keyword>
<dbReference type="EMBL" id="PDLN01000021">
    <property type="protein sequence ID" value="RDW58354.1"/>
    <property type="molecule type" value="Genomic_DNA"/>
</dbReference>
<evidence type="ECO:0000313" key="3">
    <source>
        <dbReference type="Proteomes" id="UP000256328"/>
    </source>
</evidence>
<dbReference type="Proteomes" id="UP000256328">
    <property type="component" value="Unassembled WGS sequence"/>
</dbReference>
<proteinExistence type="predicted"/>
<evidence type="ECO:0000256" key="1">
    <source>
        <dbReference type="SAM" id="MobiDB-lite"/>
    </source>
</evidence>
<name>A0A3D8QA66_9HELO</name>